<evidence type="ECO:0000313" key="8">
    <source>
        <dbReference type="EMBL" id="NOU68340.1"/>
    </source>
</evidence>
<dbReference type="PANTHER" id="PTHR30349:SF64">
    <property type="entry name" value="PROPHAGE INTEGRASE INTD-RELATED"/>
    <property type="match status" value="1"/>
</dbReference>
<comment type="caution">
    <text evidence="8">The sequence shown here is derived from an EMBL/GenBank/DDBJ whole genome shotgun (WGS) entry which is preliminary data.</text>
</comment>
<protein>
    <submittedName>
        <fullName evidence="8">Tyrosine-type recombinase/integrase</fullName>
    </submittedName>
</protein>
<feature type="domain" description="Core-binding (CB)" evidence="7">
    <location>
        <begin position="63"/>
        <end position="153"/>
    </location>
</feature>
<evidence type="ECO:0000256" key="3">
    <source>
        <dbReference type="ARBA" id="ARBA00023125"/>
    </source>
</evidence>
<dbReference type="Gene3D" id="1.10.150.130">
    <property type="match status" value="1"/>
</dbReference>
<dbReference type="InterPro" id="IPR013762">
    <property type="entry name" value="Integrase-like_cat_sf"/>
</dbReference>
<evidence type="ECO:0000256" key="4">
    <source>
        <dbReference type="ARBA" id="ARBA00023172"/>
    </source>
</evidence>
<evidence type="ECO:0000313" key="9">
    <source>
        <dbReference type="Proteomes" id="UP000653578"/>
    </source>
</evidence>
<dbReference type="PROSITE" id="PS51898">
    <property type="entry name" value="TYR_RECOMBINASE"/>
    <property type="match status" value="1"/>
</dbReference>
<comment type="similarity">
    <text evidence="1">Belongs to the 'phage' integrase family.</text>
</comment>
<dbReference type="InterPro" id="IPR011010">
    <property type="entry name" value="DNA_brk_join_enz"/>
</dbReference>
<dbReference type="InterPro" id="IPR004107">
    <property type="entry name" value="Integrase_SAM-like_N"/>
</dbReference>
<dbReference type="PROSITE" id="PS51900">
    <property type="entry name" value="CB"/>
    <property type="match status" value="1"/>
</dbReference>
<keyword evidence="2" id="KW-0229">DNA integration</keyword>
<keyword evidence="4" id="KW-0233">DNA recombination</keyword>
<keyword evidence="3 5" id="KW-0238">DNA-binding</keyword>
<dbReference type="RefSeq" id="WP_171635601.1">
    <property type="nucleotide sequence ID" value="NZ_WHNY01000075.1"/>
</dbReference>
<dbReference type="InterPro" id="IPR050090">
    <property type="entry name" value="Tyrosine_recombinase_XerCD"/>
</dbReference>
<name>A0ABX1XIG6_9BACL</name>
<dbReference type="InterPro" id="IPR044068">
    <property type="entry name" value="CB"/>
</dbReference>
<dbReference type="Gene3D" id="1.10.443.10">
    <property type="entry name" value="Intergrase catalytic core"/>
    <property type="match status" value="1"/>
</dbReference>
<dbReference type="InterPro" id="IPR010998">
    <property type="entry name" value="Integrase_recombinase_N"/>
</dbReference>
<evidence type="ECO:0000259" key="6">
    <source>
        <dbReference type="PROSITE" id="PS51898"/>
    </source>
</evidence>
<sequence>MPSIEKRGKNAFRLVIEAGYDSLGNRIKRSRTVKVSTLKEAKAELAKFQIEFEVGEYISPEKQTFEAFVQEWKTKFVEKNLEAKTIVNYLYHVNKRILPYFGKLHMNKIKTMHIIDYLEKLHTENRIIGEGTLSSSTIVYNYRVIRSIFSKAVDWKVIKDNPVKGVTKPKEKSKEMDVYNDEEVRWLIQALSSEKPLFRVLILLALTTGLRCGELLGLEWKHVDLETGIIDVKQSIPMFKDGQPIIKEPKTKNSIRKVSIPSFVIQELTGFYNQSKTDRDALEEKWAAGAHFFVFSSWNGKPFYTKTPGDMWRRFIRKYPQMKYIRFHDLRHTSATLLINQGVHAKIISNRLGHSNISTTMNVYGHAIQSADQAAASKFDSFFTDPSTPLN</sequence>
<reference evidence="8 9" key="1">
    <citation type="submission" date="2019-10" db="EMBL/GenBank/DDBJ databases">
        <title>Description of Paenibacillus humi sp. nov.</title>
        <authorList>
            <person name="Carlier A."/>
            <person name="Qi S."/>
        </authorList>
    </citation>
    <scope>NUCLEOTIDE SEQUENCE [LARGE SCALE GENOMIC DNA]</scope>
    <source>
        <strain evidence="8 9">LMG 31461</strain>
    </source>
</reference>
<keyword evidence="9" id="KW-1185">Reference proteome</keyword>
<evidence type="ECO:0000259" key="7">
    <source>
        <dbReference type="PROSITE" id="PS51900"/>
    </source>
</evidence>
<organism evidence="8 9">
    <name type="scientific">Paenibacillus plantarum</name>
    <dbReference type="NCBI Taxonomy" id="2654975"/>
    <lineage>
        <taxon>Bacteria</taxon>
        <taxon>Bacillati</taxon>
        <taxon>Bacillota</taxon>
        <taxon>Bacilli</taxon>
        <taxon>Bacillales</taxon>
        <taxon>Paenibacillaceae</taxon>
        <taxon>Paenibacillus</taxon>
    </lineage>
</organism>
<dbReference type="EMBL" id="WHNY01000075">
    <property type="protein sequence ID" value="NOU68340.1"/>
    <property type="molecule type" value="Genomic_DNA"/>
</dbReference>
<dbReference type="Proteomes" id="UP000653578">
    <property type="component" value="Unassembled WGS sequence"/>
</dbReference>
<proteinExistence type="inferred from homology"/>
<dbReference type="Pfam" id="PF14659">
    <property type="entry name" value="Phage_int_SAM_3"/>
    <property type="match status" value="1"/>
</dbReference>
<evidence type="ECO:0000256" key="2">
    <source>
        <dbReference type="ARBA" id="ARBA00022908"/>
    </source>
</evidence>
<dbReference type="PANTHER" id="PTHR30349">
    <property type="entry name" value="PHAGE INTEGRASE-RELATED"/>
    <property type="match status" value="1"/>
</dbReference>
<evidence type="ECO:0000256" key="5">
    <source>
        <dbReference type="PROSITE-ProRule" id="PRU01248"/>
    </source>
</evidence>
<dbReference type="SUPFAM" id="SSF56349">
    <property type="entry name" value="DNA breaking-rejoining enzymes"/>
    <property type="match status" value="1"/>
</dbReference>
<feature type="domain" description="Tyr recombinase" evidence="6">
    <location>
        <begin position="174"/>
        <end position="378"/>
    </location>
</feature>
<dbReference type="CDD" id="cd01189">
    <property type="entry name" value="INT_ICEBs1_C_like"/>
    <property type="match status" value="1"/>
</dbReference>
<accession>A0ABX1XIG6</accession>
<dbReference type="Pfam" id="PF00589">
    <property type="entry name" value="Phage_integrase"/>
    <property type="match status" value="1"/>
</dbReference>
<evidence type="ECO:0000256" key="1">
    <source>
        <dbReference type="ARBA" id="ARBA00008857"/>
    </source>
</evidence>
<gene>
    <name evidence="8" type="ORF">GC096_30395</name>
</gene>
<dbReference type="InterPro" id="IPR002104">
    <property type="entry name" value="Integrase_catalytic"/>
</dbReference>